<dbReference type="Proteomes" id="UP001500483">
    <property type="component" value="Unassembled WGS sequence"/>
</dbReference>
<feature type="domain" description="AMP-dependent synthetase/ligase" evidence="1">
    <location>
        <begin position="23"/>
        <end position="368"/>
    </location>
</feature>
<organism evidence="3 4">
    <name type="scientific">Saccharopolyspora gregorii</name>
    <dbReference type="NCBI Taxonomy" id="33914"/>
    <lineage>
        <taxon>Bacteria</taxon>
        <taxon>Bacillati</taxon>
        <taxon>Actinomycetota</taxon>
        <taxon>Actinomycetes</taxon>
        <taxon>Pseudonocardiales</taxon>
        <taxon>Pseudonocardiaceae</taxon>
        <taxon>Saccharopolyspora</taxon>
    </lineage>
</organism>
<protein>
    <recommendedName>
        <fullName evidence="5">Amino acid adenylation domain-containing protein</fullName>
    </recommendedName>
</protein>
<dbReference type="Pfam" id="PF13193">
    <property type="entry name" value="AMP-binding_C"/>
    <property type="match status" value="1"/>
</dbReference>
<evidence type="ECO:0008006" key="5">
    <source>
        <dbReference type="Google" id="ProtNLM"/>
    </source>
</evidence>
<feature type="domain" description="AMP-binding enzyme C-terminal" evidence="2">
    <location>
        <begin position="427"/>
        <end position="500"/>
    </location>
</feature>
<evidence type="ECO:0000259" key="2">
    <source>
        <dbReference type="Pfam" id="PF13193"/>
    </source>
</evidence>
<comment type="caution">
    <text evidence="3">The sequence shown here is derived from an EMBL/GenBank/DDBJ whole genome shotgun (WGS) entry which is preliminary data.</text>
</comment>
<keyword evidence="4" id="KW-1185">Reference proteome</keyword>
<proteinExistence type="predicted"/>
<dbReference type="InterPro" id="IPR000873">
    <property type="entry name" value="AMP-dep_synth/lig_dom"/>
</dbReference>
<evidence type="ECO:0000313" key="3">
    <source>
        <dbReference type="EMBL" id="GAA3358761.1"/>
    </source>
</evidence>
<dbReference type="SUPFAM" id="SSF56801">
    <property type="entry name" value="Acetyl-CoA synthetase-like"/>
    <property type="match status" value="1"/>
</dbReference>
<accession>A0ABP6RU93</accession>
<dbReference type="Pfam" id="PF00501">
    <property type="entry name" value="AMP-binding"/>
    <property type="match status" value="1"/>
</dbReference>
<dbReference type="InterPro" id="IPR045851">
    <property type="entry name" value="AMP-bd_C_sf"/>
</dbReference>
<dbReference type="EMBL" id="BAAAYK010000038">
    <property type="protein sequence ID" value="GAA3358761.1"/>
    <property type="molecule type" value="Genomic_DNA"/>
</dbReference>
<sequence>MSTPDLDAPPTIAPANIVDGVFAHARADPDCPAIVSDGVAVSYRTLARWVSAVADAVTPRAEHEQPPVGVVAHRSAHDVAAMLGVLAAGRCYLPVDPDAPSAYLRSVLAATGCVEVVATAATGYRPPVPELIEINWTNADLPEREAAEPVVAGDPAYVLFTSGSTGAPKGVVLPHSALAATVPRLRELFGIRPGETALYFHSAASDTSLEEVLPTLTGGGTLVIDDDCDVRMSEVLAEHEISVLNLTTSYWLLLVNRLLDEGAPLPGCVRTVIIGGEACRADMLERWGRLGAGHVRLLNTYGATETGMITHAVRLDGPDVVDGGGVVIGRPLPHVRQRLISEDTGEPVGPGEVGELYLSGPNVALGYHGDPGLTAKWFPRADFGDGPRRWYRTHDLVRARPDGALVFHGRIGHQVKIRGFRVDLNTVEEQIAAVPGVVAVAVAAARRGEHESLVAFVVAAADADTVLGRVRARLVDSVPAHLVPNELVAVPELRYTASGKIDRNATRDEHLRGSP</sequence>
<dbReference type="PANTHER" id="PTHR45527:SF1">
    <property type="entry name" value="FATTY ACID SYNTHASE"/>
    <property type="match status" value="1"/>
</dbReference>
<dbReference type="PANTHER" id="PTHR45527">
    <property type="entry name" value="NONRIBOSOMAL PEPTIDE SYNTHETASE"/>
    <property type="match status" value="1"/>
</dbReference>
<dbReference type="PROSITE" id="PS00455">
    <property type="entry name" value="AMP_BINDING"/>
    <property type="match status" value="1"/>
</dbReference>
<dbReference type="RefSeq" id="WP_344927459.1">
    <property type="nucleotide sequence ID" value="NZ_BAAAYK010000038.1"/>
</dbReference>
<dbReference type="NCBIfam" id="TIGR01733">
    <property type="entry name" value="AA-adenyl-dom"/>
    <property type="match status" value="1"/>
</dbReference>
<dbReference type="Gene3D" id="3.30.300.30">
    <property type="match status" value="1"/>
</dbReference>
<evidence type="ECO:0000313" key="4">
    <source>
        <dbReference type="Proteomes" id="UP001500483"/>
    </source>
</evidence>
<dbReference type="InterPro" id="IPR042099">
    <property type="entry name" value="ANL_N_sf"/>
</dbReference>
<dbReference type="InterPro" id="IPR025110">
    <property type="entry name" value="AMP-bd_C"/>
</dbReference>
<gene>
    <name evidence="3" type="ORF">GCM10020366_32060</name>
</gene>
<dbReference type="InterPro" id="IPR020845">
    <property type="entry name" value="AMP-binding_CS"/>
</dbReference>
<reference evidence="4" key="1">
    <citation type="journal article" date="2019" name="Int. J. Syst. Evol. Microbiol.">
        <title>The Global Catalogue of Microorganisms (GCM) 10K type strain sequencing project: providing services to taxonomists for standard genome sequencing and annotation.</title>
        <authorList>
            <consortium name="The Broad Institute Genomics Platform"/>
            <consortium name="The Broad Institute Genome Sequencing Center for Infectious Disease"/>
            <person name="Wu L."/>
            <person name="Ma J."/>
        </authorList>
    </citation>
    <scope>NUCLEOTIDE SEQUENCE [LARGE SCALE GENOMIC DNA]</scope>
    <source>
        <strain evidence="4">JCM 9687</strain>
    </source>
</reference>
<evidence type="ECO:0000259" key="1">
    <source>
        <dbReference type="Pfam" id="PF00501"/>
    </source>
</evidence>
<name>A0ABP6RU93_9PSEU</name>
<dbReference type="InterPro" id="IPR010071">
    <property type="entry name" value="AA_adenyl_dom"/>
</dbReference>
<dbReference type="Gene3D" id="3.40.50.12780">
    <property type="entry name" value="N-terminal domain of ligase-like"/>
    <property type="match status" value="1"/>
</dbReference>